<protein>
    <submittedName>
        <fullName evidence="6">Probable adenylyltransferase/sulfurtransferase MoeZ</fullName>
    </submittedName>
</protein>
<dbReference type="GO" id="GO:0016779">
    <property type="term" value="F:nucleotidyltransferase activity"/>
    <property type="evidence" value="ECO:0007669"/>
    <property type="project" value="UniProtKB-KW"/>
</dbReference>
<dbReference type="SUPFAM" id="SSF52821">
    <property type="entry name" value="Rhodanese/Cell cycle control phosphatase"/>
    <property type="match status" value="1"/>
</dbReference>
<dbReference type="STRING" id="1278298.GCA_000428685_00971"/>
<dbReference type="SUPFAM" id="SSF69572">
    <property type="entry name" value="Activating enzymes of the ubiquitin-like proteins"/>
    <property type="match status" value="1"/>
</dbReference>
<dbReference type="SMART" id="SM00450">
    <property type="entry name" value="RHOD"/>
    <property type="match status" value="1"/>
</dbReference>
<feature type="compositionally biased region" description="Polar residues" evidence="4">
    <location>
        <begin position="320"/>
        <end position="332"/>
    </location>
</feature>
<keyword evidence="7" id="KW-1185">Reference proteome</keyword>
<dbReference type="PANTHER" id="PTHR10953:SF102">
    <property type="entry name" value="ADENYLYLTRANSFERASE AND SULFURTRANSFERASE MOCS3"/>
    <property type="match status" value="1"/>
</dbReference>
<dbReference type="Gene3D" id="3.40.50.720">
    <property type="entry name" value="NAD(P)-binding Rossmann-like Domain"/>
    <property type="match status" value="1"/>
</dbReference>
<dbReference type="GO" id="GO:0005829">
    <property type="term" value="C:cytosol"/>
    <property type="evidence" value="ECO:0007669"/>
    <property type="project" value="TreeGrafter"/>
</dbReference>
<accession>A0A3S4SR70</accession>
<evidence type="ECO:0000259" key="5">
    <source>
        <dbReference type="PROSITE" id="PS50206"/>
    </source>
</evidence>
<dbReference type="PANTHER" id="PTHR10953">
    <property type="entry name" value="UBIQUITIN-ACTIVATING ENZYME E1"/>
    <property type="match status" value="1"/>
</dbReference>
<evidence type="ECO:0000313" key="7">
    <source>
        <dbReference type="Proteomes" id="UP000276899"/>
    </source>
</evidence>
<dbReference type="GO" id="GO:0005524">
    <property type="term" value="F:ATP binding"/>
    <property type="evidence" value="ECO:0007669"/>
    <property type="project" value="UniProtKB-KW"/>
</dbReference>
<dbReference type="NCBIfam" id="NF004281">
    <property type="entry name" value="PRK05690.1"/>
    <property type="match status" value="1"/>
</dbReference>
<dbReference type="CDD" id="cd00757">
    <property type="entry name" value="ThiF_MoeB_HesA_family"/>
    <property type="match status" value="1"/>
</dbReference>
<dbReference type="Pfam" id="PF00899">
    <property type="entry name" value="ThiF"/>
    <property type="match status" value="1"/>
</dbReference>
<dbReference type="Pfam" id="PF00581">
    <property type="entry name" value="Rhodanese"/>
    <property type="match status" value="1"/>
</dbReference>
<name>A0A3S4SR70_9ACTO</name>
<dbReference type="FunFam" id="3.40.50.720:FF:000033">
    <property type="entry name" value="Adenylyltransferase and sulfurtransferase MOCS3"/>
    <property type="match status" value="1"/>
</dbReference>
<dbReference type="PROSITE" id="PS50206">
    <property type="entry name" value="RHODANESE_3"/>
    <property type="match status" value="1"/>
</dbReference>
<proteinExistence type="predicted"/>
<keyword evidence="3" id="KW-0067">ATP-binding</keyword>
<dbReference type="CDD" id="cd00158">
    <property type="entry name" value="RHOD"/>
    <property type="match status" value="1"/>
</dbReference>
<sequence length="444" mass="45947">MTSTERIAGLGGRDRLVSGAVPAESAAPIIADRRLAPLSRQELERYHRNALVPEVGLVGQQRIRAARILLVGAGGLGSPAGLYLAAAGVGTIGIIDDDEVDLSNLQRQVIHTTSAVGTPKADSAATAITGLNPGVEVIAQRMRVTGDNALELLDGWDLVIDGTDNFPTRYLLADATALMGIPLIHGAVLRSHGQVGVFDARRGPCYRCLHPQPPAPGSVPSCAEAGVLGVLPGIVGTMQAAEALKLIVGGGRPLIGRIQMLDVWGARIQEVAVARNPDCPLCGDHPTITALVPHEDGCPAPGTAARPHGEPGATGPGTAESAQSTATPNIQGPTAPPAMEYDEISPAELATLLAGPHAPALLDVREEVEVALDPLPGARHIPLGEVIQRADELDEGRPTVVVCAAGVRSRRAIEALRAVGYRGELINLAGGMRALHEAGQANRD</sequence>
<dbReference type="Gene3D" id="3.40.250.10">
    <property type="entry name" value="Rhodanese-like domain"/>
    <property type="match status" value="1"/>
</dbReference>
<organism evidence="6 7">
    <name type="scientific">Actinomyces slackii</name>
    <dbReference type="NCBI Taxonomy" id="52774"/>
    <lineage>
        <taxon>Bacteria</taxon>
        <taxon>Bacillati</taxon>
        <taxon>Actinomycetota</taxon>
        <taxon>Actinomycetes</taxon>
        <taxon>Actinomycetales</taxon>
        <taxon>Actinomycetaceae</taxon>
        <taxon>Actinomyces</taxon>
    </lineage>
</organism>
<dbReference type="InterPro" id="IPR045886">
    <property type="entry name" value="ThiF/MoeB/HesA"/>
</dbReference>
<evidence type="ECO:0000256" key="2">
    <source>
        <dbReference type="ARBA" id="ARBA00022741"/>
    </source>
</evidence>
<dbReference type="RefSeq" id="WP_084500548.1">
    <property type="nucleotide sequence ID" value="NZ_CBCRWE010000027.1"/>
</dbReference>
<keyword evidence="1 6" id="KW-0808">Transferase</keyword>
<dbReference type="EMBL" id="LR134363">
    <property type="protein sequence ID" value="VEG75811.1"/>
    <property type="molecule type" value="Genomic_DNA"/>
</dbReference>
<dbReference type="AlphaFoldDB" id="A0A3S4SR70"/>
<gene>
    <name evidence="6" type="primary">moeZ</name>
    <name evidence="6" type="ORF">NCTC11923_02489</name>
</gene>
<reference evidence="6 7" key="1">
    <citation type="submission" date="2018-12" db="EMBL/GenBank/DDBJ databases">
        <authorList>
            <consortium name="Pathogen Informatics"/>
        </authorList>
    </citation>
    <scope>NUCLEOTIDE SEQUENCE [LARGE SCALE GENOMIC DNA]</scope>
    <source>
        <strain evidence="6 7">NCTC11923</strain>
    </source>
</reference>
<keyword evidence="2" id="KW-0547">Nucleotide-binding</keyword>
<dbReference type="InterPro" id="IPR036873">
    <property type="entry name" value="Rhodanese-like_dom_sf"/>
</dbReference>
<keyword evidence="6" id="KW-0548">Nucleotidyltransferase</keyword>
<evidence type="ECO:0000256" key="1">
    <source>
        <dbReference type="ARBA" id="ARBA00022679"/>
    </source>
</evidence>
<dbReference type="KEGG" id="asla:NCTC11923_02489"/>
<feature type="domain" description="Rhodanese" evidence="5">
    <location>
        <begin position="355"/>
        <end position="444"/>
    </location>
</feature>
<dbReference type="InterPro" id="IPR035985">
    <property type="entry name" value="Ubiquitin-activating_enz"/>
</dbReference>
<dbReference type="GO" id="GO:0004792">
    <property type="term" value="F:thiosulfate-cyanide sulfurtransferase activity"/>
    <property type="evidence" value="ECO:0007669"/>
    <property type="project" value="TreeGrafter"/>
</dbReference>
<dbReference type="GO" id="GO:0008146">
    <property type="term" value="F:sulfotransferase activity"/>
    <property type="evidence" value="ECO:0007669"/>
    <property type="project" value="TreeGrafter"/>
</dbReference>
<evidence type="ECO:0000256" key="3">
    <source>
        <dbReference type="ARBA" id="ARBA00022840"/>
    </source>
</evidence>
<dbReference type="Proteomes" id="UP000276899">
    <property type="component" value="Chromosome"/>
</dbReference>
<dbReference type="InterPro" id="IPR000594">
    <property type="entry name" value="ThiF_NAD_FAD-bd"/>
</dbReference>
<dbReference type="GO" id="GO:0008641">
    <property type="term" value="F:ubiquitin-like modifier activating enzyme activity"/>
    <property type="evidence" value="ECO:0007669"/>
    <property type="project" value="InterPro"/>
</dbReference>
<evidence type="ECO:0000256" key="4">
    <source>
        <dbReference type="SAM" id="MobiDB-lite"/>
    </source>
</evidence>
<evidence type="ECO:0000313" key="6">
    <source>
        <dbReference type="EMBL" id="VEG75811.1"/>
    </source>
</evidence>
<feature type="region of interest" description="Disordered" evidence="4">
    <location>
        <begin position="299"/>
        <end position="338"/>
    </location>
</feature>
<dbReference type="InterPro" id="IPR001763">
    <property type="entry name" value="Rhodanese-like_dom"/>
</dbReference>